<evidence type="ECO:0000313" key="1">
    <source>
        <dbReference type="EMBL" id="OGI76976.1"/>
    </source>
</evidence>
<organism evidence="1 2">
    <name type="scientific">Candidatus Nomurabacteria bacterium RIFCSPHIGHO2_02_FULL_41_18</name>
    <dbReference type="NCBI Taxonomy" id="1801754"/>
    <lineage>
        <taxon>Bacteria</taxon>
        <taxon>Candidatus Nomuraibacteriota</taxon>
    </lineage>
</organism>
<dbReference type="Proteomes" id="UP000177777">
    <property type="component" value="Unassembled WGS sequence"/>
</dbReference>
<evidence type="ECO:0000313" key="2">
    <source>
        <dbReference type="Proteomes" id="UP000177777"/>
    </source>
</evidence>
<comment type="caution">
    <text evidence="1">The sequence shown here is derived from an EMBL/GenBank/DDBJ whole genome shotgun (WGS) entry which is preliminary data.</text>
</comment>
<dbReference type="EMBL" id="MFUE01000020">
    <property type="protein sequence ID" value="OGI76976.1"/>
    <property type="molecule type" value="Genomic_DNA"/>
</dbReference>
<dbReference type="AlphaFoldDB" id="A0A1F6W5D7"/>
<sequence>MIERKKSMEQNPKYVNIDVDTKEEALEIVKAFWKGRISSPGYYEQLCETRSFLKEYTEGDRTAIYESPKVKGKSRVFISGNGGPISDKGWNWLKNSGYNLLT</sequence>
<protein>
    <submittedName>
        <fullName evidence="1">Uncharacterized protein</fullName>
    </submittedName>
</protein>
<proteinExistence type="predicted"/>
<accession>A0A1F6W5D7</accession>
<gene>
    <name evidence="1" type="ORF">A3D42_02475</name>
</gene>
<name>A0A1F6W5D7_9BACT</name>
<reference evidence="1 2" key="1">
    <citation type="journal article" date="2016" name="Nat. Commun.">
        <title>Thousands of microbial genomes shed light on interconnected biogeochemical processes in an aquifer system.</title>
        <authorList>
            <person name="Anantharaman K."/>
            <person name="Brown C.T."/>
            <person name="Hug L.A."/>
            <person name="Sharon I."/>
            <person name="Castelle C.J."/>
            <person name="Probst A.J."/>
            <person name="Thomas B.C."/>
            <person name="Singh A."/>
            <person name="Wilkins M.J."/>
            <person name="Karaoz U."/>
            <person name="Brodie E.L."/>
            <person name="Williams K.H."/>
            <person name="Hubbard S.S."/>
            <person name="Banfield J.F."/>
        </authorList>
    </citation>
    <scope>NUCLEOTIDE SEQUENCE [LARGE SCALE GENOMIC DNA]</scope>
</reference>